<proteinExistence type="predicted"/>
<evidence type="ECO:0000313" key="2">
    <source>
        <dbReference type="EMBL" id="POG02995.1"/>
    </source>
</evidence>
<dbReference type="Proteomes" id="UP000185146">
    <property type="component" value="Chromosome"/>
</dbReference>
<evidence type="ECO:0000313" key="4">
    <source>
        <dbReference type="Proteomes" id="UP000237378"/>
    </source>
</evidence>
<evidence type="ECO:0000313" key="3">
    <source>
        <dbReference type="Proteomes" id="UP000185146"/>
    </source>
</evidence>
<protein>
    <submittedName>
        <fullName evidence="1">Uncharacterized protein</fullName>
    </submittedName>
</protein>
<reference evidence="2 4" key="1">
    <citation type="submission" date="2016-08" db="EMBL/GenBank/DDBJ databases">
        <authorList>
            <person name="Seilhamer J.J."/>
        </authorList>
    </citation>
    <scope>NUCLEOTIDE SEQUENCE [LARGE SCALE GENOMIC DNA]</scope>
    <source>
        <strain evidence="2 4">KH-18-2</strain>
    </source>
</reference>
<reference evidence="1 3" key="2">
    <citation type="submission" date="2016-12" db="EMBL/GenBank/DDBJ databases">
        <title>Draft Genome Sequence of Mercury Resistant Pseudomonas DRA525.</title>
        <authorList>
            <person name="Drace K.M."/>
        </authorList>
    </citation>
    <scope>NUCLEOTIDE SEQUENCE [LARGE SCALE GENOMIC DNA]</scope>
    <source>
        <strain evidence="1 3">DRA525</strain>
    </source>
</reference>
<dbReference type="EMBL" id="MING01000083">
    <property type="protein sequence ID" value="POG02995.1"/>
    <property type="molecule type" value="Genomic_DNA"/>
</dbReference>
<dbReference type="EMBL" id="CP018743">
    <property type="protein sequence ID" value="APO83350.1"/>
    <property type="molecule type" value="Genomic_DNA"/>
</dbReference>
<evidence type="ECO:0000313" key="1">
    <source>
        <dbReference type="EMBL" id="APO83350.1"/>
    </source>
</evidence>
<name>A0A1L5PT51_PSEPU</name>
<organism evidence="1 3">
    <name type="scientific">Pseudomonas putida</name>
    <name type="common">Arthrobacter siderocapsulatus</name>
    <dbReference type="NCBI Taxonomy" id="303"/>
    <lineage>
        <taxon>Bacteria</taxon>
        <taxon>Pseudomonadati</taxon>
        <taxon>Pseudomonadota</taxon>
        <taxon>Gammaproteobacteria</taxon>
        <taxon>Pseudomonadales</taxon>
        <taxon>Pseudomonadaceae</taxon>
        <taxon>Pseudomonas</taxon>
    </lineage>
</organism>
<dbReference type="RefSeq" id="WP_051095765.1">
    <property type="nucleotide sequence ID" value="NZ_CP018743.1"/>
</dbReference>
<dbReference type="AlphaFoldDB" id="A0A1L5PT51"/>
<gene>
    <name evidence="2" type="ORF">BGP82_16985</name>
    <name evidence="1" type="ORF">BL240_18635</name>
</gene>
<accession>A0A1L5PT51</accession>
<dbReference type="Proteomes" id="UP000237378">
    <property type="component" value="Unassembled WGS sequence"/>
</dbReference>
<sequence>MPPLTKSPALPKIEVVQDRKSFKVDWDYQHAPESDALFENREFLEGYILGAIDALGISRENISCLSAEAGTVKSLPQELADRLAELIKHKLHSVVTEAHRCLANHAKLPHVRLAQGD</sequence>
<reference evidence="2 4" key="3">
    <citation type="submission" date="2018-03" db="EMBL/GenBank/DDBJ databases">
        <title>Draft genome of Pseudomonas putida strain KH-18-2.</title>
        <authorList>
            <person name="Yoshizawa S."/>
            <person name="Khan N.H."/>
            <person name="Nishimura M."/>
            <person name="Chiura H.X."/>
            <person name="Ogura Y."/>
            <person name="Hayashi T."/>
            <person name="Kogure K."/>
        </authorList>
    </citation>
    <scope>NUCLEOTIDE SEQUENCE [LARGE SCALE GENOMIC DNA]</scope>
    <source>
        <strain evidence="2 4">KH-18-2</strain>
    </source>
</reference>